<dbReference type="InterPro" id="IPR028098">
    <property type="entry name" value="Glyco_trans_4-like_N"/>
</dbReference>
<evidence type="ECO:0000259" key="3">
    <source>
        <dbReference type="Pfam" id="PF13439"/>
    </source>
</evidence>
<proteinExistence type="predicted"/>
<dbReference type="EMBL" id="FNGP01000001">
    <property type="protein sequence ID" value="SDL11593.1"/>
    <property type="molecule type" value="Genomic_DNA"/>
</dbReference>
<keyword evidence="1" id="KW-0328">Glycosyltransferase</keyword>
<reference evidence="4 5" key="1">
    <citation type="submission" date="2016-10" db="EMBL/GenBank/DDBJ databases">
        <authorList>
            <person name="de Groot N.N."/>
        </authorList>
    </citation>
    <scope>NUCLEOTIDE SEQUENCE [LARGE SCALE GENOMIC DNA]</scope>
    <source>
        <strain evidence="4 5">CGMCC 1.9159</strain>
    </source>
</reference>
<keyword evidence="2 4" id="KW-0808">Transferase</keyword>
<organism evidence="4 5">
    <name type="scientific">Tessaracoccus oleiagri</name>
    <dbReference type="NCBI Taxonomy" id="686624"/>
    <lineage>
        <taxon>Bacteria</taxon>
        <taxon>Bacillati</taxon>
        <taxon>Actinomycetota</taxon>
        <taxon>Actinomycetes</taxon>
        <taxon>Propionibacteriales</taxon>
        <taxon>Propionibacteriaceae</taxon>
        <taxon>Tessaracoccus</taxon>
    </lineage>
</organism>
<dbReference type="AlphaFoldDB" id="A0A1G9HGH1"/>
<dbReference type="PANTHER" id="PTHR12526">
    <property type="entry name" value="GLYCOSYLTRANSFERASE"/>
    <property type="match status" value="1"/>
</dbReference>
<dbReference type="SUPFAM" id="SSF53756">
    <property type="entry name" value="UDP-Glycosyltransferase/glycogen phosphorylase"/>
    <property type="match status" value="1"/>
</dbReference>
<dbReference type="Proteomes" id="UP000199475">
    <property type="component" value="Unassembled WGS sequence"/>
</dbReference>
<dbReference type="Gene3D" id="3.40.50.2000">
    <property type="entry name" value="Glycogen Phosphorylase B"/>
    <property type="match status" value="2"/>
</dbReference>
<gene>
    <name evidence="4" type="ORF">SAMN04488242_0268</name>
</gene>
<accession>A0A1G9HGH1</accession>
<evidence type="ECO:0000256" key="2">
    <source>
        <dbReference type="ARBA" id="ARBA00022679"/>
    </source>
</evidence>
<dbReference type="Pfam" id="PF13439">
    <property type="entry name" value="Glyco_transf_4"/>
    <property type="match status" value="1"/>
</dbReference>
<keyword evidence="5" id="KW-1185">Reference proteome</keyword>
<dbReference type="Pfam" id="PF13692">
    <property type="entry name" value="Glyco_trans_1_4"/>
    <property type="match status" value="1"/>
</dbReference>
<protein>
    <submittedName>
        <fullName evidence="4">Glycosyltransferase involved in cell wall bisynthesis</fullName>
    </submittedName>
</protein>
<dbReference type="STRING" id="686624.SAMN04488242_0268"/>
<evidence type="ECO:0000256" key="1">
    <source>
        <dbReference type="ARBA" id="ARBA00022676"/>
    </source>
</evidence>
<evidence type="ECO:0000313" key="4">
    <source>
        <dbReference type="EMBL" id="SDL11593.1"/>
    </source>
</evidence>
<sequence>MRVTFASSHGRLGGGEVMLLTMVGVAISLGHDVTVVAPSSPRDVLDRAEDYGARVVAIPGHGWEYLTRLRSWDVRHRDGLLWCNGLGPAFATAGGPNRVVSFHELPSRTGKLAVRFSAKGTRMVTVPSEWMRGHLGIDSRVLGNWTQFDARKPPCFEGFPTHRPIRLGFLGRVTRSKGAVVLARAVERLNRADPGRYHLVVGGETRFADRPEAEEIQSALGLLEPRPVMLGWVPPEDFFRQVDLAVFPSVAPEAFGLVAAEAMAFGVPFVVTDAGALAGVSGKDPRFVARPDDVDSLVDAIRAAVEHYTDEHVQLDYQRWQDFYSPSAGRVHFEILLRELAGDYS</sequence>
<feature type="domain" description="Glycosyltransferase subfamily 4-like N-terminal" evidence="3">
    <location>
        <begin position="13"/>
        <end position="135"/>
    </location>
</feature>
<dbReference type="CDD" id="cd03801">
    <property type="entry name" value="GT4_PimA-like"/>
    <property type="match status" value="1"/>
</dbReference>
<dbReference type="GO" id="GO:0016757">
    <property type="term" value="F:glycosyltransferase activity"/>
    <property type="evidence" value="ECO:0007669"/>
    <property type="project" value="UniProtKB-KW"/>
</dbReference>
<evidence type="ECO:0000313" key="5">
    <source>
        <dbReference type="Proteomes" id="UP000199475"/>
    </source>
</evidence>
<name>A0A1G9HGH1_9ACTN</name>